<accession>A0A4Y2QK17</accession>
<dbReference type="InterPro" id="IPR014014">
    <property type="entry name" value="RNA_helicase_DEAD_Q_motif"/>
</dbReference>
<gene>
    <name evidence="9" type="primary">HAS1</name>
    <name evidence="9" type="ORF">AVEN_157463_1</name>
</gene>
<comment type="catalytic activity">
    <reaction evidence="6">
        <text>ATP + H2O = ADP + phosphate + H(+)</text>
        <dbReference type="Rhea" id="RHEA:13065"/>
        <dbReference type="ChEBI" id="CHEBI:15377"/>
        <dbReference type="ChEBI" id="CHEBI:15378"/>
        <dbReference type="ChEBI" id="CHEBI:30616"/>
        <dbReference type="ChEBI" id="CHEBI:43474"/>
        <dbReference type="ChEBI" id="CHEBI:456216"/>
        <dbReference type="EC" id="3.6.4.13"/>
    </reaction>
</comment>
<dbReference type="GO" id="GO:0003723">
    <property type="term" value="F:RNA binding"/>
    <property type="evidence" value="ECO:0007669"/>
    <property type="project" value="UniProtKB-UniRule"/>
</dbReference>
<evidence type="ECO:0000256" key="2">
    <source>
        <dbReference type="ARBA" id="ARBA00022801"/>
    </source>
</evidence>
<keyword evidence="1 6" id="KW-0547">Nucleotide-binding</keyword>
<organism evidence="9 10">
    <name type="scientific">Araneus ventricosus</name>
    <name type="common">Orbweaver spider</name>
    <name type="synonym">Epeira ventricosa</name>
    <dbReference type="NCBI Taxonomy" id="182803"/>
    <lineage>
        <taxon>Eukaryota</taxon>
        <taxon>Metazoa</taxon>
        <taxon>Ecdysozoa</taxon>
        <taxon>Arthropoda</taxon>
        <taxon>Chelicerata</taxon>
        <taxon>Arachnida</taxon>
        <taxon>Araneae</taxon>
        <taxon>Araneomorphae</taxon>
        <taxon>Entelegynae</taxon>
        <taxon>Araneoidea</taxon>
        <taxon>Araneidae</taxon>
        <taxon>Araneus</taxon>
    </lineage>
</organism>
<sequence>MEEDSGKTTEDVSDMAFSSLEGKVSERTLKAVAEMGFTKMTDIQAKTIPPLLDTKDVVACAKTGSGKTLAFLIPAIELIHKVKFRVFQGTGVIVLSPTRELAMQTYEVVKKLMKYHSQTHALLVGKGDYEKEKDRLQRGANLVVATPGRLLHHLQKTEYFVIHHVSFLIIDEADRMLDFGFEEEMKAILKIIR</sequence>
<comment type="caution">
    <text evidence="9">The sequence shown here is derived from an EMBL/GenBank/DDBJ whole genome shotgun (WGS) entry which is preliminary data.</text>
</comment>
<evidence type="ECO:0000256" key="3">
    <source>
        <dbReference type="ARBA" id="ARBA00022806"/>
    </source>
</evidence>
<dbReference type="PROSITE" id="PS00039">
    <property type="entry name" value="DEAD_ATP_HELICASE"/>
    <property type="match status" value="1"/>
</dbReference>
<keyword evidence="3 6" id="KW-0347">Helicase</keyword>
<dbReference type="SUPFAM" id="SSF52540">
    <property type="entry name" value="P-loop containing nucleoside triphosphate hydrolases"/>
    <property type="match status" value="1"/>
</dbReference>
<keyword evidence="4 6" id="KW-0067">ATP-binding</keyword>
<dbReference type="InterPro" id="IPR027417">
    <property type="entry name" value="P-loop_NTPase"/>
</dbReference>
<feature type="non-terminal residue" evidence="9">
    <location>
        <position position="193"/>
    </location>
</feature>
<dbReference type="PROSITE" id="PS51192">
    <property type="entry name" value="HELICASE_ATP_BIND_1"/>
    <property type="match status" value="1"/>
</dbReference>
<dbReference type="PROSITE" id="PS51195">
    <property type="entry name" value="Q_MOTIF"/>
    <property type="match status" value="1"/>
</dbReference>
<dbReference type="Pfam" id="PF00270">
    <property type="entry name" value="DEAD"/>
    <property type="match status" value="1"/>
</dbReference>
<feature type="short sequence motif" description="Q motif" evidence="5">
    <location>
        <begin position="17"/>
        <end position="45"/>
    </location>
</feature>
<dbReference type="EMBL" id="BGPR01014078">
    <property type="protein sequence ID" value="GBN63625.1"/>
    <property type="molecule type" value="Genomic_DNA"/>
</dbReference>
<dbReference type="PANTHER" id="PTHR24031">
    <property type="entry name" value="RNA HELICASE"/>
    <property type="match status" value="1"/>
</dbReference>
<name>A0A4Y2QK17_ARAVE</name>
<feature type="domain" description="DEAD-box RNA helicase Q" evidence="8">
    <location>
        <begin position="17"/>
        <end position="45"/>
    </location>
</feature>
<evidence type="ECO:0000256" key="6">
    <source>
        <dbReference type="RuleBase" id="RU365068"/>
    </source>
</evidence>
<protein>
    <recommendedName>
        <fullName evidence="6">ATP-dependent RNA helicase</fullName>
        <ecNumber evidence="6">3.6.4.13</ecNumber>
    </recommendedName>
</protein>
<evidence type="ECO:0000313" key="9">
    <source>
        <dbReference type="EMBL" id="GBN63625.1"/>
    </source>
</evidence>
<dbReference type="AlphaFoldDB" id="A0A4Y2QK17"/>
<proteinExistence type="inferred from homology"/>
<feature type="domain" description="Helicase ATP-binding" evidence="7">
    <location>
        <begin position="48"/>
        <end position="193"/>
    </location>
</feature>
<keyword evidence="10" id="KW-1185">Reference proteome</keyword>
<dbReference type="Gene3D" id="3.40.50.300">
    <property type="entry name" value="P-loop containing nucleotide triphosphate hydrolases"/>
    <property type="match status" value="1"/>
</dbReference>
<dbReference type="SMART" id="SM00487">
    <property type="entry name" value="DEXDc"/>
    <property type="match status" value="1"/>
</dbReference>
<evidence type="ECO:0000256" key="5">
    <source>
        <dbReference type="PROSITE-ProRule" id="PRU00552"/>
    </source>
</evidence>
<evidence type="ECO:0000256" key="4">
    <source>
        <dbReference type="ARBA" id="ARBA00022840"/>
    </source>
</evidence>
<evidence type="ECO:0000259" key="7">
    <source>
        <dbReference type="PROSITE" id="PS51192"/>
    </source>
</evidence>
<dbReference type="GO" id="GO:0016787">
    <property type="term" value="F:hydrolase activity"/>
    <property type="evidence" value="ECO:0007669"/>
    <property type="project" value="UniProtKB-KW"/>
</dbReference>
<dbReference type="InterPro" id="IPR000629">
    <property type="entry name" value="RNA-helicase_DEAD-box_CS"/>
</dbReference>
<dbReference type="OrthoDB" id="6432355at2759"/>
<dbReference type="InterPro" id="IPR011545">
    <property type="entry name" value="DEAD/DEAH_box_helicase_dom"/>
</dbReference>
<reference evidence="9 10" key="1">
    <citation type="journal article" date="2019" name="Sci. Rep.">
        <title>Orb-weaving spider Araneus ventricosus genome elucidates the spidroin gene catalogue.</title>
        <authorList>
            <person name="Kono N."/>
            <person name="Nakamura H."/>
            <person name="Ohtoshi R."/>
            <person name="Moran D.A.P."/>
            <person name="Shinohara A."/>
            <person name="Yoshida Y."/>
            <person name="Fujiwara M."/>
            <person name="Mori M."/>
            <person name="Tomita M."/>
            <person name="Arakawa K."/>
        </authorList>
    </citation>
    <scope>NUCLEOTIDE SEQUENCE [LARGE SCALE GENOMIC DNA]</scope>
</reference>
<keyword evidence="6" id="KW-0694">RNA-binding</keyword>
<dbReference type="InterPro" id="IPR014001">
    <property type="entry name" value="Helicase_ATP-bd"/>
</dbReference>
<comment type="function">
    <text evidence="6">RNA helicase.</text>
</comment>
<evidence type="ECO:0000259" key="8">
    <source>
        <dbReference type="PROSITE" id="PS51195"/>
    </source>
</evidence>
<dbReference type="GO" id="GO:0005524">
    <property type="term" value="F:ATP binding"/>
    <property type="evidence" value="ECO:0007669"/>
    <property type="project" value="UniProtKB-UniRule"/>
</dbReference>
<dbReference type="Proteomes" id="UP000499080">
    <property type="component" value="Unassembled WGS sequence"/>
</dbReference>
<keyword evidence="2 6" id="KW-0378">Hydrolase</keyword>
<dbReference type="GO" id="GO:0003724">
    <property type="term" value="F:RNA helicase activity"/>
    <property type="evidence" value="ECO:0007669"/>
    <property type="project" value="UniProtKB-EC"/>
</dbReference>
<evidence type="ECO:0000313" key="10">
    <source>
        <dbReference type="Proteomes" id="UP000499080"/>
    </source>
</evidence>
<comment type="similarity">
    <text evidence="6">Belongs to the DEAD box helicase family.</text>
</comment>
<comment type="domain">
    <text evidence="6">The Q motif is unique to and characteristic of the DEAD box family of RNA helicases and controls ATP binding and hydrolysis.</text>
</comment>
<evidence type="ECO:0000256" key="1">
    <source>
        <dbReference type="ARBA" id="ARBA00022741"/>
    </source>
</evidence>
<dbReference type="EC" id="3.6.4.13" evidence="6"/>